<evidence type="ECO:0000256" key="1">
    <source>
        <dbReference type="SAM" id="MobiDB-lite"/>
    </source>
</evidence>
<reference evidence="2" key="1">
    <citation type="submission" date="2022-10" db="EMBL/GenBank/DDBJ databases">
        <authorList>
            <person name="Chen Y."/>
            <person name="Dougan E. K."/>
            <person name="Chan C."/>
            <person name="Rhodes N."/>
            <person name="Thang M."/>
        </authorList>
    </citation>
    <scope>NUCLEOTIDE SEQUENCE</scope>
</reference>
<feature type="region of interest" description="Disordered" evidence="1">
    <location>
        <begin position="142"/>
        <end position="163"/>
    </location>
</feature>
<name>A0A9P1G3P7_9DINO</name>
<dbReference type="Proteomes" id="UP001152797">
    <property type="component" value="Unassembled WGS sequence"/>
</dbReference>
<gene>
    <name evidence="2" type="ORF">C1SCF055_LOCUS25996</name>
</gene>
<feature type="compositionally biased region" description="Basic and acidic residues" evidence="1">
    <location>
        <begin position="151"/>
        <end position="161"/>
    </location>
</feature>
<dbReference type="EMBL" id="CAMXCT030002682">
    <property type="protein sequence ID" value="CAL4787141.1"/>
    <property type="molecule type" value="Genomic_DNA"/>
</dbReference>
<accession>A0A9P1G3P7</accession>
<organism evidence="2">
    <name type="scientific">Cladocopium goreaui</name>
    <dbReference type="NCBI Taxonomy" id="2562237"/>
    <lineage>
        <taxon>Eukaryota</taxon>
        <taxon>Sar</taxon>
        <taxon>Alveolata</taxon>
        <taxon>Dinophyceae</taxon>
        <taxon>Suessiales</taxon>
        <taxon>Symbiodiniaceae</taxon>
        <taxon>Cladocopium</taxon>
    </lineage>
</organism>
<dbReference type="EMBL" id="CAMXCT020002682">
    <property type="protein sequence ID" value="CAL1153204.1"/>
    <property type="molecule type" value="Genomic_DNA"/>
</dbReference>
<reference evidence="3" key="2">
    <citation type="submission" date="2024-04" db="EMBL/GenBank/DDBJ databases">
        <authorList>
            <person name="Chen Y."/>
            <person name="Shah S."/>
            <person name="Dougan E. K."/>
            <person name="Thang M."/>
            <person name="Chan C."/>
        </authorList>
    </citation>
    <scope>NUCLEOTIDE SEQUENCE [LARGE SCALE GENOMIC DNA]</scope>
</reference>
<dbReference type="AlphaFoldDB" id="A0A9P1G3P7"/>
<proteinExistence type="predicted"/>
<comment type="caution">
    <text evidence="2">The sequence shown here is derived from an EMBL/GenBank/DDBJ whole genome shotgun (WGS) entry which is preliminary data.</text>
</comment>
<evidence type="ECO:0000313" key="2">
    <source>
        <dbReference type="EMBL" id="CAI3999829.1"/>
    </source>
</evidence>
<sequence>MATQPAAGVDGSSPFFPRVVRLRAETAPPQGYHRVEVSPSSGSPVVSQVVGTFRPVPRVPSNVTVFQTPIAGIARSPVASPISTVFTSPMSSPVVVAQRSPVSPMSPMSPVVVEQWQTVEQRLAMVFQDIIMPLKSMSGLHGCSLQPSQRQESHGISRESSSRLGKIRSQEAECLECRLCSVMRFICTFEVPSLRNRSQQSSRPHGEWRKTPWPWMFFPGRPSLVPGGCNVALSQSGNTGIPPFMGQIMRNQGILWVPMGTPISDSQPVVASLLL</sequence>
<keyword evidence="4" id="KW-1185">Reference proteome</keyword>
<protein>
    <submittedName>
        <fullName evidence="2">Uncharacterized protein</fullName>
    </submittedName>
</protein>
<dbReference type="EMBL" id="CAMXCT010002682">
    <property type="protein sequence ID" value="CAI3999829.1"/>
    <property type="molecule type" value="Genomic_DNA"/>
</dbReference>
<evidence type="ECO:0000313" key="3">
    <source>
        <dbReference type="EMBL" id="CAL1153204.1"/>
    </source>
</evidence>
<evidence type="ECO:0000313" key="4">
    <source>
        <dbReference type="Proteomes" id="UP001152797"/>
    </source>
</evidence>